<evidence type="ECO:0000313" key="1">
    <source>
        <dbReference type="EMBL" id="MFD2702790.1"/>
    </source>
</evidence>
<comment type="caution">
    <text evidence="1">The sequence shown here is derived from an EMBL/GenBank/DDBJ whole genome shotgun (WGS) entry which is preliminary data.</text>
</comment>
<gene>
    <name evidence="1" type="ORF">ACFSVM_20325</name>
</gene>
<dbReference type="EMBL" id="JBHUMJ010000008">
    <property type="protein sequence ID" value="MFD2702790.1"/>
    <property type="molecule type" value="Genomic_DNA"/>
</dbReference>
<dbReference type="RefSeq" id="WP_379264185.1">
    <property type="nucleotide sequence ID" value="NZ_JBHUMJ010000008.1"/>
</dbReference>
<proteinExistence type="predicted"/>
<evidence type="ECO:0000313" key="2">
    <source>
        <dbReference type="Proteomes" id="UP001597540"/>
    </source>
</evidence>
<organism evidence="1 2">
    <name type="scientific">Paenibacillus shunpengii</name>
    <dbReference type="NCBI Taxonomy" id="2054424"/>
    <lineage>
        <taxon>Bacteria</taxon>
        <taxon>Bacillati</taxon>
        <taxon>Bacillota</taxon>
        <taxon>Bacilli</taxon>
        <taxon>Bacillales</taxon>
        <taxon>Paenibacillaceae</taxon>
        <taxon>Paenibacillus</taxon>
    </lineage>
</organism>
<accession>A0ABW5SSK0</accession>
<keyword evidence="2" id="KW-1185">Reference proteome</keyword>
<sequence>MLHAIFQRHHIPPDEVYSKDRRHQLFMFASMQLIFEEEEAEARRIDVERRRQQ</sequence>
<name>A0ABW5SSK0_9BACL</name>
<dbReference type="Proteomes" id="UP001597540">
    <property type="component" value="Unassembled WGS sequence"/>
</dbReference>
<reference evidence="2" key="1">
    <citation type="journal article" date="2019" name="Int. J. Syst. Evol. Microbiol.">
        <title>The Global Catalogue of Microorganisms (GCM) 10K type strain sequencing project: providing services to taxonomists for standard genome sequencing and annotation.</title>
        <authorList>
            <consortium name="The Broad Institute Genomics Platform"/>
            <consortium name="The Broad Institute Genome Sequencing Center for Infectious Disease"/>
            <person name="Wu L."/>
            <person name="Ma J."/>
        </authorList>
    </citation>
    <scope>NUCLEOTIDE SEQUENCE [LARGE SCALE GENOMIC DNA]</scope>
    <source>
        <strain evidence="2">KCTC 33849</strain>
    </source>
</reference>
<protein>
    <submittedName>
        <fullName evidence="1">Uncharacterized protein</fullName>
    </submittedName>
</protein>